<name>A0A1F5P4L1_9BACT</name>
<sequence>MKLMILNGPCAVGKSTIAAKLHELIPLSFLLDVDAQMRFISHYREYPEERKKATIAISDVLINAMLELGHDVIVDKMIFHEEILDSYYSLAEKYNAKVYEIILWAPKEVILQRADDRGWRKDGLLTPEKLEIFWDKINQLKENRANAVIFDTSKMSEELVFQKVKKLVI</sequence>
<comment type="caution">
    <text evidence="1">The sequence shown here is derived from an EMBL/GenBank/DDBJ whole genome shotgun (WGS) entry which is preliminary data.</text>
</comment>
<dbReference type="Pfam" id="PF13671">
    <property type="entry name" value="AAA_33"/>
    <property type="match status" value="1"/>
</dbReference>
<accession>A0A1F5P4L1</accession>
<dbReference type="EMBL" id="MFES01000032">
    <property type="protein sequence ID" value="OGE84879.1"/>
    <property type="molecule type" value="Genomic_DNA"/>
</dbReference>
<protein>
    <recommendedName>
        <fullName evidence="3">UDP-N-acetylglucosamine kinase</fullName>
    </recommendedName>
</protein>
<evidence type="ECO:0000313" key="1">
    <source>
        <dbReference type="EMBL" id="OGE84879.1"/>
    </source>
</evidence>
<evidence type="ECO:0000313" key="2">
    <source>
        <dbReference type="Proteomes" id="UP000176786"/>
    </source>
</evidence>
<dbReference type="Proteomes" id="UP000176786">
    <property type="component" value="Unassembled WGS sequence"/>
</dbReference>
<reference evidence="1 2" key="1">
    <citation type="journal article" date="2016" name="Nat. Commun.">
        <title>Thousands of microbial genomes shed light on interconnected biogeochemical processes in an aquifer system.</title>
        <authorList>
            <person name="Anantharaman K."/>
            <person name="Brown C.T."/>
            <person name="Hug L.A."/>
            <person name="Sharon I."/>
            <person name="Castelle C.J."/>
            <person name="Probst A.J."/>
            <person name="Thomas B.C."/>
            <person name="Singh A."/>
            <person name="Wilkins M.J."/>
            <person name="Karaoz U."/>
            <person name="Brodie E.L."/>
            <person name="Williams K.H."/>
            <person name="Hubbard S.S."/>
            <person name="Banfield J.F."/>
        </authorList>
    </citation>
    <scope>NUCLEOTIDE SEQUENCE [LARGE SCALE GENOMIC DNA]</scope>
</reference>
<dbReference type="AlphaFoldDB" id="A0A1F5P4L1"/>
<organism evidence="1 2">
    <name type="scientific">Candidatus Doudnabacteria bacterium RIFCSPHIGHO2_02_FULL_46_11</name>
    <dbReference type="NCBI Taxonomy" id="1817832"/>
    <lineage>
        <taxon>Bacteria</taxon>
        <taxon>Candidatus Doudnaibacteriota</taxon>
    </lineage>
</organism>
<gene>
    <name evidence="1" type="ORF">A3J48_02075</name>
</gene>
<proteinExistence type="predicted"/>
<dbReference type="SUPFAM" id="SSF52540">
    <property type="entry name" value="P-loop containing nucleoside triphosphate hydrolases"/>
    <property type="match status" value="1"/>
</dbReference>
<evidence type="ECO:0008006" key="3">
    <source>
        <dbReference type="Google" id="ProtNLM"/>
    </source>
</evidence>
<dbReference type="InterPro" id="IPR027417">
    <property type="entry name" value="P-loop_NTPase"/>
</dbReference>
<dbReference type="Gene3D" id="3.40.50.300">
    <property type="entry name" value="P-loop containing nucleotide triphosphate hydrolases"/>
    <property type="match status" value="1"/>
</dbReference>